<dbReference type="Proteomes" id="UP000324241">
    <property type="component" value="Unassembled WGS sequence"/>
</dbReference>
<dbReference type="PANTHER" id="PTHR34846">
    <property type="entry name" value="4-CARBOXYMUCONOLACTONE DECARBOXYLASE FAMILY PROTEIN (AFU_ORTHOLOGUE AFUA_6G11590)"/>
    <property type="match status" value="1"/>
</dbReference>
<dbReference type="OrthoDB" id="2567457at2759"/>
<evidence type="ECO:0000313" key="2">
    <source>
        <dbReference type="EMBL" id="THC89875.1"/>
    </source>
</evidence>
<keyword evidence="3" id="KW-1185">Reference proteome</keyword>
<dbReference type="Proteomes" id="UP000308092">
    <property type="component" value="Unassembled WGS sequence"/>
</dbReference>
<dbReference type="EMBL" id="QUQM01000006">
    <property type="protein sequence ID" value="KAA8645005.1"/>
    <property type="molecule type" value="Genomic_DNA"/>
</dbReference>
<evidence type="ECO:0000313" key="4">
    <source>
        <dbReference type="Proteomes" id="UP000324241"/>
    </source>
</evidence>
<evidence type="ECO:0008006" key="5">
    <source>
        <dbReference type="Google" id="ProtNLM"/>
    </source>
</evidence>
<dbReference type="GeneID" id="54331918"/>
<dbReference type="InterPro" id="IPR029032">
    <property type="entry name" value="AhpD-like"/>
</dbReference>
<dbReference type="SUPFAM" id="SSF69118">
    <property type="entry name" value="AhpD-like"/>
    <property type="match status" value="1"/>
</dbReference>
<evidence type="ECO:0000313" key="1">
    <source>
        <dbReference type="EMBL" id="KAA8645005.1"/>
    </source>
</evidence>
<reference evidence="2 3" key="1">
    <citation type="submission" date="2019-03" db="EMBL/GenBank/DDBJ databases">
        <title>The genome sequence of a newly discovered highly antifungal drug resistant Aspergillus species, Aspergillus tanneri NIH 1004.</title>
        <authorList>
            <person name="Mounaud S."/>
            <person name="Singh I."/>
            <person name="Joardar V."/>
            <person name="Pakala S."/>
            <person name="Pakala S."/>
            <person name="Venepally P."/>
            <person name="Hoover J."/>
            <person name="Nierman W."/>
            <person name="Chung J."/>
            <person name="Losada L."/>
        </authorList>
    </citation>
    <scope>NUCLEOTIDE SEQUENCE [LARGE SCALE GENOMIC DNA]</scope>
    <source>
        <strain evidence="2 3">NIH1004</strain>
    </source>
</reference>
<dbReference type="AlphaFoldDB" id="A0A4S3J522"/>
<dbReference type="VEuPathDB" id="FungiDB:EYZ11_010663"/>
<evidence type="ECO:0000313" key="3">
    <source>
        <dbReference type="Proteomes" id="UP000308092"/>
    </source>
</evidence>
<accession>A0A4S3J522</accession>
<dbReference type="PANTHER" id="PTHR34846:SF5">
    <property type="entry name" value="CARBOXYMUCONOLACTONE DECARBOXYLASE-LIKE DOMAIN-CONTAINING PROTEIN"/>
    <property type="match status" value="1"/>
</dbReference>
<dbReference type="Gene3D" id="1.20.1290.10">
    <property type="entry name" value="AhpD-like"/>
    <property type="match status" value="1"/>
</dbReference>
<protein>
    <recommendedName>
        <fullName evidence="5">Carboxymuconolactone decarboxylase-like domain-containing protein</fullName>
    </recommendedName>
</protein>
<name>A0A4S3J522_9EURO</name>
<gene>
    <name evidence="1" type="ORF">ATNIH1004_009216</name>
    <name evidence="2" type="ORF">EYZ11_010663</name>
</gene>
<dbReference type="RefSeq" id="XP_033424366.1">
    <property type="nucleotide sequence ID" value="XM_033573814.1"/>
</dbReference>
<proteinExistence type="predicted"/>
<reference evidence="1 4" key="2">
    <citation type="submission" date="2019-08" db="EMBL/GenBank/DDBJ databases">
        <title>The genome sequence of a newly discovered highly antifungal drug resistant Aspergillus species, Aspergillus tanneri NIH 1004.</title>
        <authorList>
            <person name="Mounaud S."/>
            <person name="Singh I."/>
            <person name="Joardar V."/>
            <person name="Pakala S."/>
            <person name="Pakala S."/>
            <person name="Venepally P."/>
            <person name="Chung J.K."/>
            <person name="Losada L."/>
            <person name="Nierman W.C."/>
        </authorList>
    </citation>
    <scope>NUCLEOTIDE SEQUENCE [LARGE SCALE GENOMIC DNA]</scope>
    <source>
        <strain evidence="1 4">NIH1004</strain>
    </source>
</reference>
<dbReference type="EMBL" id="SOSA01000590">
    <property type="protein sequence ID" value="THC89875.1"/>
    <property type="molecule type" value="Genomic_DNA"/>
</dbReference>
<sequence>MASWDNLEVINSHLLHYVGSSTAPKNVSAALKPLYFKRNIFKLIANAPTFFSTLMKPLTCTWSFEWSFRSKDCQLVVLHTASLLDAPYEWDVNEPVARAFGYTDAHLDMLRSGDLSSTELFTDRQRLRWPVVKDLCLRNRVKKEAAITAKEMLGD</sequence>
<organism evidence="2 3">
    <name type="scientific">Aspergillus tanneri</name>
    <dbReference type="NCBI Taxonomy" id="1220188"/>
    <lineage>
        <taxon>Eukaryota</taxon>
        <taxon>Fungi</taxon>
        <taxon>Dikarya</taxon>
        <taxon>Ascomycota</taxon>
        <taxon>Pezizomycotina</taxon>
        <taxon>Eurotiomycetes</taxon>
        <taxon>Eurotiomycetidae</taxon>
        <taxon>Eurotiales</taxon>
        <taxon>Aspergillaceae</taxon>
        <taxon>Aspergillus</taxon>
        <taxon>Aspergillus subgen. Circumdati</taxon>
    </lineage>
</organism>
<dbReference type="STRING" id="1220188.A0A4S3J522"/>
<comment type="caution">
    <text evidence="2">The sequence shown here is derived from an EMBL/GenBank/DDBJ whole genome shotgun (WGS) entry which is preliminary data.</text>
</comment>